<dbReference type="PANTHER" id="PTHR10953">
    <property type="entry name" value="UBIQUITIN-ACTIVATING ENZYME E1"/>
    <property type="match status" value="1"/>
</dbReference>
<dbReference type="EMBL" id="SRPW01001030">
    <property type="protein sequence ID" value="KAG6008715.1"/>
    <property type="molecule type" value="Genomic_DNA"/>
</dbReference>
<dbReference type="InterPro" id="IPR035985">
    <property type="entry name" value="Ubiquitin-activating_enz"/>
</dbReference>
<dbReference type="AlphaFoldDB" id="A0A9P7NCG7"/>
<dbReference type="GO" id="GO:0031510">
    <property type="term" value="C:SUMO activating enzyme complex"/>
    <property type="evidence" value="ECO:0007669"/>
    <property type="project" value="TreeGrafter"/>
</dbReference>
<evidence type="ECO:0000313" key="3">
    <source>
        <dbReference type="EMBL" id="KAG6008715.1"/>
    </source>
</evidence>
<protein>
    <recommendedName>
        <fullName evidence="2">THIF-type NAD/FAD binding fold domain-containing protein</fullName>
    </recommendedName>
</protein>
<comment type="caution">
    <text evidence="3">The sequence shown here is derived from an EMBL/GenBank/DDBJ whole genome shotgun (WGS) entry which is preliminary data.</text>
</comment>
<feature type="compositionally biased region" description="Low complexity" evidence="1">
    <location>
        <begin position="86"/>
        <end position="103"/>
    </location>
</feature>
<dbReference type="PANTHER" id="PTHR10953:SF5">
    <property type="entry name" value="SUMO-ACTIVATING ENZYME SUBUNIT 2"/>
    <property type="match status" value="1"/>
</dbReference>
<feature type="region of interest" description="Disordered" evidence="1">
    <location>
        <begin position="67"/>
        <end position="107"/>
    </location>
</feature>
<sequence>MDTPSEATNAHDAAPAPAPAAPAVTAATASTAAPTAAPAATAAVDPVAGQTADKIASHTIEYQLRPQRPSQTSHLAQTQIAQPSLPNQTPTQPNPNQQNPAAQRRQRVMERDRYNYQSLGPSLNSAVKQTRVLMVGAGGIGCELLKNIVLTGFAEAHIVDLDTVDLSNLNRQFLFRQEHIKKSKAL</sequence>
<dbReference type="GO" id="GO:0016925">
    <property type="term" value="P:protein sumoylation"/>
    <property type="evidence" value="ECO:0007669"/>
    <property type="project" value="TreeGrafter"/>
</dbReference>
<feature type="non-terminal residue" evidence="3">
    <location>
        <position position="1"/>
    </location>
</feature>
<dbReference type="InterPro" id="IPR000594">
    <property type="entry name" value="ThiF_NAD_FAD-bd"/>
</dbReference>
<dbReference type="Gene3D" id="3.40.50.720">
    <property type="entry name" value="NAD(P)-binding Rossmann-like Domain"/>
    <property type="match status" value="1"/>
</dbReference>
<dbReference type="GO" id="GO:0005737">
    <property type="term" value="C:cytoplasm"/>
    <property type="evidence" value="ECO:0007669"/>
    <property type="project" value="TreeGrafter"/>
</dbReference>
<name>A0A9P7NCG7_9HYPO</name>
<keyword evidence="4" id="KW-1185">Reference proteome</keyword>
<dbReference type="OrthoDB" id="10255449at2759"/>
<dbReference type="Proteomes" id="UP000748025">
    <property type="component" value="Unassembled WGS sequence"/>
</dbReference>
<reference evidence="3" key="1">
    <citation type="journal article" date="2020" name="bioRxiv">
        <title>Whole genome comparisons of ergot fungi reveals the divergence and evolution of species within the genus Claviceps are the result of varying mechanisms driving genome evolution and host range expansion.</title>
        <authorList>
            <person name="Wyka S.A."/>
            <person name="Mondo S.J."/>
            <person name="Liu M."/>
            <person name="Dettman J."/>
            <person name="Nalam V."/>
            <person name="Broders K.D."/>
        </authorList>
    </citation>
    <scope>NUCLEOTIDE SEQUENCE</scope>
    <source>
        <strain evidence="3">CCC 602</strain>
    </source>
</reference>
<feature type="compositionally biased region" description="Low complexity" evidence="1">
    <location>
        <begin position="7"/>
        <end position="25"/>
    </location>
</feature>
<dbReference type="GO" id="GO:0019948">
    <property type="term" value="F:SUMO activating enzyme activity"/>
    <property type="evidence" value="ECO:0007669"/>
    <property type="project" value="TreeGrafter"/>
</dbReference>
<evidence type="ECO:0000313" key="4">
    <source>
        <dbReference type="Proteomes" id="UP000748025"/>
    </source>
</evidence>
<evidence type="ECO:0000256" key="1">
    <source>
        <dbReference type="SAM" id="MobiDB-lite"/>
    </source>
</evidence>
<dbReference type="Pfam" id="PF00899">
    <property type="entry name" value="ThiF"/>
    <property type="match status" value="1"/>
</dbReference>
<proteinExistence type="predicted"/>
<evidence type="ECO:0000259" key="2">
    <source>
        <dbReference type="Pfam" id="PF00899"/>
    </source>
</evidence>
<gene>
    <name evidence="3" type="ORF">E4U43_000101</name>
</gene>
<dbReference type="SUPFAM" id="SSF69572">
    <property type="entry name" value="Activating enzymes of the ubiquitin-like proteins"/>
    <property type="match status" value="1"/>
</dbReference>
<organism evidence="3 4">
    <name type="scientific">Claviceps pusilla</name>
    <dbReference type="NCBI Taxonomy" id="123648"/>
    <lineage>
        <taxon>Eukaryota</taxon>
        <taxon>Fungi</taxon>
        <taxon>Dikarya</taxon>
        <taxon>Ascomycota</taxon>
        <taxon>Pezizomycotina</taxon>
        <taxon>Sordariomycetes</taxon>
        <taxon>Hypocreomycetidae</taxon>
        <taxon>Hypocreales</taxon>
        <taxon>Clavicipitaceae</taxon>
        <taxon>Claviceps</taxon>
    </lineage>
</organism>
<accession>A0A9P7NCG7</accession>
<feature type="region of interest" description="Disordered" evidence="1">
    <location>
        <begin position="1"/>
        <end position="25"/>
    </location>
</feature>
<feature type="compositionally biased region" description="Polar residues" evidence="1">
    <location>
        <begin position="68"/>
        <end position="85"/>
    </location>
</feature>
<dbReference type="InterPro" id="IPR045886">
    <property type="entry name" value="ThiF/MoeB/HesA"/>
</dbReference>
<feature type="domain" description="THIF-type NAD/FAD binding fold" evidence="2">
    <location>
        <begin position="118"/>
        <end position="185"/>
    </location>
</feature>